<organism evidence="6">
    <name type="scientific">Izziella formosana</name>
    <dbReference type="NCBI Taxonomy" id="1653389"/>
    <lineage>
        <taxon>Eukaryota</taxon>
        <taxon>Rhodophyta</taxon>
        <taxon>Florideophyceae</taxon>
        <taxon>Nemaliophycidae</taxon>
        <taxon>Nemaliales</taxon>
        <taxon>Liagoraceae</taxon>
        <taxon>Izziella</taxon>
    </lineage>
</organism>
<keyword evidence="2 5" id="KW-0689">Ribosomal protein</keyword>
<evidence type="ECO:0000256" key="1">
    <source>
        <dbReference type="ARBA" id="ARBA00009254"/>
    </source>
</evidence>
<dbReference type="PANTHER" id="PTHR10916:SF0">
    <property type="entry name" value="LARGE RIBOSOMAL SUBUNIT PROTEIN UL29C"/>
    <property type="match status" value="1"/>
</dbReference>
<dbReference type="Gene3D" id="1.10.287.310">
    <property type="match status" value="1"/>
</dbReference>
<name>A0A1G4NUX6_9FLOR</name>
<keyword evidence="6" id="KW-0934">Plastid</keyword>
<dbReference type="GO" id="GO:0003735">
    <property type="term" value="F:structural constituent of ribosome"/>
    <property type="evidence" value="ECO:0007669"/>
    <property type="project" value="InterPro"/>
</dbReference>
<keyword evidence="3 5" id="KW-0687">Ribonucleoprotein</keyword>
<dbReference type="GO" id="GO:0022625">
    <property type="term" value="C:cytosolic large ribosomal subunit"/>
    <property type="evidence" value="ECO:0007669"/>
    <property type="project" value="TreeGrafter"/>
</dbReference>
<protein>
    <recommendedName>
        <fullName evidence="4 5">Large ribosomal subunit protein uL29c</fullName>
    </recommendedName>
</protein>
<dbReference type="PANTHER" id="PTHR10916">
    <property type="entry name" value="60S RIBOSOMAL PROTEIN L35/50S RIBOSOMAL PROTEIN L29"/>
    <property type="match status" value="1"/>
</dbReference>
<evidence type="ECO:0000256" key="4">
    <source>
        <dbReference type="ARBA" id="ARBA00040028"/>
    </source>
</evidence>
<dbReference type="GO" id="GO:0009507">
    <property type="term" value="C:chloroplast"/>
    <property type="evidence" value="ECO:0007669"/>
    <property type="project" value="UniProtKB-SubCell"/>
</dbReference>
<dbReference type="GeneID" id="30000614"/>
<comment type="similarity">
    <text evidence="1 5">Belongs to the universal ribosomal protein uL29 family.</text>
</comment>
<dbReference type="Pfam" id="PF00831">
    <property type="entry name" value="Ribosomal_L29"/>
    <property type="match status" value="1"/>
</dbReference>
<comment type="subcellular location">
    <subcellularLocation>
        <location evidence="5">Plastid</location>
        <location evidence="5">Chloroplast</location>
    </subcellularLocation>
</comment>
<evidence type="ECO:0000313" key="6">
    <source>
        <dbReference type="EMBL" id="SCW22414.1"/>
    </source>
</evidence>
<accession>A0A1G4NUX6</accession>
<gene>
    <name evidence="5 6" type="primary">rpl29</name>
    <name evidence="6" type="ORF">J0158_169</name>
</gene>
<dbReference type="HAMAP" id="MF_00374">
    <property type="entry name" value="Ribosomal_uL29"/>
    <property type="match status" value="1"/>
</dbReference>
<keyword evidence="6" id="KW-0150">Chloroplast</keyword>
<dbReference type="AlphaFoldDB" id="A0A1G4NUX6"/>
<dbReference type="InterPro" id="IPR001854">
    <property type="entry name" value="Ribosomal_uL29"/>
</dbReference>
<dbReference type="PROSITE" id="PS00579">
    <property type="entry name" value="RIBOSOMAL_L29"/>
    <property type="match status" value="1"/>
</dbReference>
<dbReference type="CDD" id="cd00427">
    <property type="entry name" value="Ribosomal_L29_HIP"/>
    <property type="match status" value="1"/>
</dbReference>
<proteinExistence type="inferred from homology"/>
<dbReference type="InterPro" id="IPR050063">
    <property type="entry name" value="Ribosomal_protein_uL29"/>
</dbReference>
<dbReference type="GO" id="GO:0006412">
    <property type="term" value="P:translation"/>
    <property type="evidence" value="ECO:0007669"/>
    <property type="project" value="UniProtKB-UniRule"/>
</dbReference>
<dbReference type="EMBL" id="LT622868">
    <property type="protein sequence ID" value="SCW22414.1"/>
    <property type="molecule type" value="Genomic_DNA"/>
</dbReference>
<sequence>MENYTTEEIKNMSEEEIVSTISKLKKTLLDFRVKQATRQSFKPHLIRSYKKQIARIMTIKHTNLIHS</sequence>
<dbReference type="SUPFAM" id="SSF46561">
    <property type="entry name" value="Ribosomal protein L29 (L29p)"/>
    <property type="match status" value="1"/>
</dbReference>
<dbReference type="NCBIfam" id="TIGR00012">
    <property type="entry name" value="L29"/>
    <property type="match status" value="1"/>
</dbReference>
<evidence type="ECO:0000256" key="5">
    <source>
        <dbReference type="HAMAP-Rule" id="MF_00374"/>
    </source>
</evidence>
<dbReference type="RefSeq" id="YP_009314160.1">
    <property type="nucleotide sequence ID" value="NC_031660.1"/>
</dbReference>
<reference evidence="6" key="2">
    <citation type="submission" date="2016-10" db="EMBL/GenBank/DDBJ databases">
        <authorList>
            <person name="de Groot N.N."/>
        </authorList>
    </citation>
    <scope>NUCLEOTIDE SEQUENCE</scope>
    <source>
        <strain evidence="6">J.0158</strain>
    </source>
</reference>
<dbReference type="InterPro" id="IPR036049">
    <property type="entry name" value="Ribosomal_uL29_sf"/>
</dbReference>
<geneLocation type="chloroplast" evidence="6"/>
<reference evidence="6" key="1">
    <citation type="submission" date="2016-10" db="EMBL/GenBank/DDBJ databases">
        <title>Chloroplast genomes as a tool to resolve red algal phylogenies: a case study in the Nemaliales.</title>
        <authorList>
            <person name="Costa J.F."/>
            <person name="Lin S.M."/>
            <person name="Macaya E.C."/>
            <person name="Fernandez-Garcia C."/>
            <person name="Verbruggen H."/>
        </authorList>
    </citation>
    <scope>NUCLEOTIDE SEQUENCE</scope>
    <source>
        <strain evidence="6">J.0158</strain>
    </source>
</reference>
<evidence type="ECO:0000256" key="2">
    <source>
        <dbReference type="ARBA" id="ARBA00022980"/>
    </source>
</evidence>
<dbReference type="InterPro" id="IPR018254">
    <property type="entry name" value="Ribosomal_uL29_CS"/>
</dbReference>
<evidence type="ECO:0000256" key="3">
    <source>
        <dbReference type="ARBA" id="ARBA00023274"/>
    </source>
</evidence>